<proteinExistence type="predicted"/>
<dbReference type="Pfam" id="PF01738">
    <property type="entry name" value="DLH"/>
    <property type="match status" value="1"/>
</dbReference>
<protein>
    <submittedName>
        <fullName evidence="2">Dienelactone hydrolase family protein</fullName>
    </submittedName>
</protein>
<dbReference type="EMBL" id="SIXI01000001">
    <property type="protein sequence ID" value="TBO33991.1"/>
    <property type="molecule type" value="Genomic_DNA"/>
</dbReference>
<dbReference type="OrthoDB" id="62567at2"/>
<dbReference type="Proteomes" id="UP000292120">
    <property type="component" value="Unassembled WGS sequence"/>
</dbReference>
<dbReference type="Gene3D" id="3.40.50.1820">
    <property type="entry name" value="alpha/beta hydrolase"/>
    <property type="match status" value="1"/>
</dbReference>
<dbReference type="PANTHER" id="PTHR46623">
    <property type="entry name" value="CARBOXYMETHYLENEBUTENOLIDASE-RELATED"/>
    <property type="match status" value="1"/>
</dbReference>
<dbReference type="AlphaFoldDB" id="A0A4Q9H3C2"/>
<keyword evidence="2" id="KW-0378">Hydrolase</keyword>
<reference evidence="2 3" key="1">
    <citation type="submission" date="2019-02" db="EMBL/GenBank/DDBJ databases">
        <title>Aquabacterium sp. strain KMB7.</title>
        <authorList>
            <person name="Chen W.-M."/>
        </authorList>
    </citation>
    <scope>NUCLEOTIDE SEQUENCE [LARGE SCALE GENOMIC DNA]</scope>
    <source>
        <strain evidence="2 3">KMB7</strain>
    </source>
</reference>
<dbReference type="PANTHER" id="PTHR46623:SF6">
    <property type="entry name" value="ALPHA_BETA-HYDROLASES SUPERFAMILY PROTEIN"/>
    <property type="match status" value="1"/>
</dbReference>
<dbReference type="SUPFAM" id="SSF53474">
    <property type="entry name" value="alpha/beta-Hydrolases"/>
    <property type="match status" value="1"/>
</dbReference>
<accession>A0A4Q9H3C2</accession>
<dbReference type="InterPro" id="IPR002925">
    <property type="entry name" value="Dienelactn_hydro"/>
</dbReference>
<name>A0A4Q9H3C2_9BURK</name>
<evidence type="ECO:0000259" key="1">
    <source>
        <dbReference type="Pfam" id="PF01738"/>
    </source>
</evidence>
<evidence type="ECO:0000313" key="3">
    <source>
        <dbReference type="Proteomes" id="UP000292120"/>
    </source>
</evidence>
<dbReference type="RefSeq" id="WP_130965941.1">
    <property type="nucleotide sequence ID" value="NZ_SIXI01000001.1"/>
</dbReference>
<keyword evidence="3" id="KW-1185">Reference proteome</keyword>
<dbReference type="InterPro" id="IPR029058">
    <property type="entry name" value="AB_hydrolase_fold"/>
</dbReference>
<organism evidence="2 3">
    <name type="scientific">Aquabacterium lacunae</name>
    <dbReference type="NCBI Taxonomy" id="2528630"/>
    <lineage>
        <taxon>Bacteria</taxon>
        <taxon>Pseudomonadati</taxon>
        <taxon>Pseudomonadota</taxon>
        <taxon>Betaproteobacteria</taxon>
        <taxon>Burkholderiales</taxon>
        <taxon>Aquabacterium</taxon>
    </lineage>
</organism>
<dbReference type="GO" id="GO:0016787">
    <property type="term" value="F:hydrolase activity"/>
    <property type="evidence" value="ECO:0007669"/>
    <property type="project" value="UniProtKB-KW"/>
</dbReference>
<dbReference type="ESTHER" id="9burk-a0a4q9h3c2">
    <property type="family name" value="Dienelactone_hydrolase"/>
</dbReference>
<evidence type="ECO:0000313" key="2">
    <source>
        <dbReference type="EMBL" id="TBO33991.1"/>
    </source>
</evidence>
<gene>
    <name evidence="2" type="ORF">EYS42_00610</name>
</gene>
<comment type="caution">
    <text evidence="2">The sequence shown here is derived from an EMBL/GenBank/DDBJ whole genome shotgun (WGS) entry which is preliminary data.</text>
</comment>
<dbReference type="InterPro" id="IPR051049">
    <property type="entry name" value="Dienelactone_hydrolase-like"/>
</dbReference>
<sequence length="269" mass="28882">MSFAAASAPVADTVIHTPASGLQAGWVQWQAHDACRLRAYSARPEGPAPEGGWPVVLVVQEIFGVHEHIQDVARRLAHAGFLAVVPDLFGRLGDPAACQSYEEIRNGFIWPTPDTQVMADLDDAMQWAVAEGGNAQRVHLTGFCWGGRMAWLYAAHQPALASAVAWYGRLQGPTSDLQPEHPAQVVQRLQAPVLGLYGACDEGIPLAHVQTFQAALADAGSPSRVEVFDGAPHAFLADYRASYRAADAARGWQMMLSWMAAADQATSTT</sequence>
<feature type="domain" description="Dienelactone hydrolase" evidence="1">
    <location>
        <begin position="37"/>
        <end position="261"/>
    </location>
</feature>